<reference evidence="1" key="2">
    <citation type="submission" date="2013-05" db="EMBL/GenBank/DDBJ databases">
        <authorList>
            <person name="Carter J.-M."/>
            <person name="Baker S.C."/>
            <person name="Pink R."/>
            <person name="Carter D.R.F."/>
            <person name="Collins A."/>
            <person name="Tomlin J."/>
            <person name="Gibbs M."/>
            <person name="Breuker C.J."/>
        </authorList>
    </citation>
    <scope>NUCLEOTIDE SEQUENCE</scope>
    <source>
        <tissue evidence="1">Ovary</tissue>
    </source>
</reference>
<dbReference type="AlphaFoldDB" id="S4NVX1"/>
<name>S4NVX1_9NEOP</name>
<proteinExistence type="predicted"/>
<sequence>MTGTPAATLACTPACTGTPPAVFTSTLLVPIFTLPGPSLSGVPTFCTLLAILPWRLVPSLSGIALPASLTGMLPLP</sequence>
<accession>S4NVX1</accession>
<organism evidence="1">
    <name type="scientific">Pararge aegeria</name>
    <name type="common">speckled wood butterfly</name>
    <dbReference type="NCBI Taxonomy" id="116150"/>
    <lineage>
        <taxon>Eukaryota</taxon>
        <taxon>Metazoa</taxon>
        <taxon>Ecdysozoa</taxon>
        <taxon>Arthropoda</taxon>
        <taxon>Hexapoda</taxon>
        <taxon>Insecta</taxon>
        <taxon>Pterygota</taxon>
        <taxon>Neoptera</taxon>
        <taxon>Endopterygota</taxon>
        <taxon>Lepidoptera</taxon>
        <taxon>Glossata</taxon>
        <taxon>Ditrysia</taxon>
        <taxon>Papilionoidea</taxon>
        <taxon>Nymphalidae</taxon>
        <taxon>Satyrinae</taxon>
        <taxon>Satyrini</taxon>
        <taxon>Parargina</taxon>
        <taxon>Pararge</taxon>
    </lineage>
</organism>
<evidence type="ECO:0000313" key="1">
    <source>
        <dbReference type="EMBL" id="JAA77760.1"/>
    </source>
</evidence>
<dbReference type="EMBL" id="GAIX01014800">
    <property type="protein sequence ID" value="JAA77760.1"/>
    <property type="molecule type" value="Transcribed_RNA"/>
</dbReference>
<protein>
    <submittedName>
        <fullName evidence="1">Uncharacterized protein</fullName>
    </submittedName>
</protein>
<reference evidence="1" key="1">
    <citation type="journal article" date="2013" name="BMC Genomics">
        <title>Unscrambling butterfly oogenesis.</title>
        <authorList>
            <person name="Carter J.M."/>
            <person name="Baker S.C."/>
            <person name="Pink R."/>
            <person name="Carter D.R."/>
            <person name="Collins A."/>
            <person name="Tomlin J."/>
            <person name="Gibbs M."/>
            <person name="Breuker C.J."/>
        </authorList>
    </citation>
    <scope>NUCLEOTIDE SEQUENCE</scope>
    <source>
        <tissue evidence="1">Ovary</tissue>
    </source>
</reference>
<feature type="non-terminal residue" evidence="1">
    <location>
        <position position="76"/>
    </location>
</feature>